<evidence type="ECO:0000313" key="1">
    <source>
        <dbReference type="EMBL" id="KAE9180384.1"/>
    </source>
</evidence>
<name>A0A6A3W7H7_9STRA</name>
<proteinExistence type="predicted"/>
<evidence type="ECO:0000313" key="2">
    <source>
        <dbReference type="Proteomes" id="UP000433483"/>
    </source>
</evidence>
<dbReference type="EMBL" id="QXGB01002201">
    <property type="protein sequence ID" value="KAE9180384.1"/>
    <property type="molecule type" value="Genomic_DNA"/>
</dbReference>
<dbReference type="Proteomes" id="UP000433483">
    <property type="component" value="Unassembled WGS sequence"/>
</dbReference>
<organism evidence="1 2">
    <name type="scientific">Phytophthora fragariae</name>
    <dbReference type="NCBI Taxonomy" id="53985"/>
    <lineage>
        <taxon>Eukaryota</taxon>
        <taxon>Sar</taxon>
        <taxon>Stramenopiles</taxon>
        <taxon>Oomycota</taxon>
        <taxon>Peronosporomycetes</taxon>
        <taxon>Peronosporales</taxon>
        <taxon>Peronosporaceae</taxon>
        <taxon>Phytophthora</taxon>
    </lineage>
</organism>
<dbReference type="AlphaFoldDB" id="A0A6A3W7H7"/>
<accession>A0A6A3W7H7</accession>
<comment type="caution">
    <text evidence="1">The sequence shown here is derived from an EMBL/GenBank/DDBJ whole genome shotgun (WGS) entry which is preliminary data.</text>
</comment>
<keyword evidence="2" id="KW-1185">Reference proteome</keyword>
<gene>
    <name evidence="1" type="ORF">PF005_g23298</name>
</gene>
<dbReference type="OrthoDB" id="108219at2759"/>
<sequence length="138" mass="16005">MLGIMSLMQQIEQARQNQQHEVAVITVAELRRMALFSRSETNKRIRATLRLYGKAAFARGLHLNMLDECSDSEFESDCQATRTPTHVTQQQFLFRVTIWSGDINDVRFTVGNTLQVRYVRKVDLWNNIVCAMCHRDDV</sequence>
<reference evidence="1 2" key="1">
    <citation type="submission" date="2018-08" db="EMBL/GenBank/DDBJ databases">
        <title>Genomic investigation of the strawberry pathogen Phytophthora fragariae indicates pathogenicity is determined by transcriptional variation in three key races.</title>
        <authorList>
            <person name="Adams T.M."/>
            <person name="Armitage A.D."/>
            <person name="Sobczyk M.K."/>
            <person name="Bates H.J."/>
            <person name="Dunwell J.M."/>
            <person name="Nellist C.F."/>
            <person name="Harrison R.J."/>
        </authorList>
    </citation>
    <scope>NUCLEOTIDE SEQUENCE [LARGE SCALE GENOMIC DNA]</scope>
    <source>
        <strain evidence="1 2">NOV-27</strain>
    </source>
</reference>
<protein>
    <submittedName>
        <fullName evidence="1">Uncharacterized protein</fullName>
    </submittedName>
</protein>